<keyword evidence="6" id="KW-0915">Sodium</keyword>
<keyword evidence="10 11" id="KW-0407">Ion channel</keyword>
<keyword evidence="14" id="KW-1185">Reference proteome</keyword>
<dbReference type="Pfam" id="PF00858">
    <property type="entry name" value="ASC"/>
    <property type="match status" value="1"/>
</dbReference>
<dbReference type="EMBL" id="REGN01000821">
    <property type="protein sequence ID" value="RNA38783.1"/>
    <property type="molecule type" value="Genomic_DNA"/>
</dbReference>
<dbReference type="GO" id="GO:0005886">
    <property type="term" value="C:plasma membrane"/>
    <property type="evidence" value="ECO:0007669"/>
    <property type="project" value="TreeGrafter"/>
</dbReference>
<evidence type="ECO:0000256" key="5">
    <source>
        <dbReference type="ARBA" id="ARBA00022989"/>
    </source>
</evidence>
<keyword evidence="7 11" id="KW-0406">Ion transport</keyword>
<evidence type="ECO:0000256" key="4">
    <source>
        <dbReference type="ARBA" id="ARBA00022692"/>
    </source>
</evidence>
<feature type="transmembrane region" description="Helical" evidence="12">
    <location>
        <begin position="427"/>
        <end position="453"/>
    </location>
</feature>
<proteinExistence type="inferred from homology"/>
<keyword evidence="4 11" id="KW-0812">Transmembrane</keyword>
<gene>
    <name evidence="13" type="ORF">BpHYR1_049579</name>
</gene>
<evidence type="ECO:0000256" key="9">
    <source>
        <dbReference type="ARBA" id="ARBA00023201"/>
    </source>
</evidence>
<evidence type="ECO:0000256" key="7">
    <source>
        <dbReference type="ARBA" id="ARBA00023065"/>
    </source>
</evidence>
<dbReference type="Gene3D" id="1.10.287.770">
    <property type="entry name" value="YojJ-like"/>
    <property type="match status" value="1"/>
</dbReference>
<evidence type="ECO:0000313" key="13">
    <source>
        <dbReference type="EMBL" id="RNA38783.1"/>
    </source>
</evidence>
<evidence type="ECO:0000256" key="3">
    <source>
        <dbReference type="ARBA" id="ARBA00022461"/>
    </source>
</evidence>
<keyword evidence="9 11" id="KW-0739">Sodium transport</keyword>
<keyword evidence="5 12" id="KW-1133">Transmembrane helix</keyword>
<sequence length="476" mass="54661">MTNLSYTQKLKEIVESSSMHGIPNVIRTKSTVIRIFWILIILSFFSYSTYSVVLIIIKYFQYNVIVRMKIVESYNSEFPAVTFCNINPFDFTIEENFKMVSLLLNESFLYRNDLKSKICNSQMTGMLNNALPNLKGFTLEKLLVSCQFDEKPCDPNNFFPQRTFYYRNCYSFNYGKNSTGQSIPIQNAKRTGIINGLTLKLFIGAPEYQPCWEHRFGALIVVHNQTSPPVFAQEGLFVQPGAETNFVLNKVTINKMVSPYSNCVANISNRNELDSVWYRNAFDFSGRYTQKWCILNCSVSKVMEENIPICEALDLASSLERALCLNNLQNVTNFYGLCSHECPIECDYSYFNIFTSASSFPSYSYANFLLSNKSFMSKFPYGNVTMEQLRDSVVSLNVYFDSSSFQKIEELPESDFGSLLGNLGGQLGLFLGVSFLTFAELFEILFQFLFIFFQNHKKLDFKNNCKTKVEILEKPL</sequence>
<dbReference type="InterPro" id="IPR001873">
    <property type="entry name" value="ENaC"/>
</dbReference>
<reference evidence="13 14" key="1">
    <citation type="journal article" date="2018" name="Sci. Rep.">
        <title>Genomic signatures of local adaptation to the degree of environmental predictability in rotifers.</title>
        <authorList>
            <person name="Franch-Gras L."/>
            <person name="Hahn C."/>
            <person name="Garcia-Roger E.M."/>
            <person name="Carmona M.J."/>
            <person name="Serra M."/>
            <person name="Gomez A."/>
        </authorList>
    </citation>
    <scope>NUCLEOTIDE SEQUENCE [LARGE SCALE GENOMIC DNA]</scope>
    <source>
        <strain evidence="13">HYR1</strain>
    </source>
</reference>
<dbReference type="Gene3D" id="2.60.470.10">
    <property type="entry name" value="Acid-sensing ion channels like domains"/>
    <property type="match status" value="1"/>
</dbReference>
<evidence type="ECO:0000313" key="14">
    <source>
        <dbReference type="Proteomes" id="UP000276133"/>
    </source>
</evidence>
<evidence type="ECO:0000256" key="6">
    <source>
        <dbReference type="ARBA" id="ARBA00023053"/>
    </source>
</evidence>
<protein>
    <submittedName>
        <fullName evidence="13">Acid-sensing ion channel 1-like</fullName>
    </submittedName>
</protein>
<keyword evidence="2 11" id="KW-0813">Transport</keyword>
<keyword evidence="8 12" id="KW-0472">Membrane</keyword>
<accession>A0A3M7SSL5</accession>
<comment type="caution">
    <text evidence="13">The sequence shown here is derived from an EMBL/GenBank/DDBJ whole genome shotgun (WGS) entry which is preliminary data.</text>
</comment>
<organism evidence="13 14">
    <name type="scientific">Brachionus plicatilis</name>
    <name type="common">Marine rotifer</name>
    <name type="synonym">Brachionus muelleri</name>
    <dbReference type="NCBI Taxonomy" id="10195"/>
    <lineage>
        <taxon>Eukaryota</taxon>
        <taxon>Metazoa</taxon>
        <taxon>Spiralia</taxon>
        <taxon>Gnathifera</taxon>
        <taxon>Rotifera</taxon>
        <taxon>Eurotatoria</taxon>
        <taxon>Monogononta</taxon>
        <taxon>Pseudotrocha</taxon>
        <taxon>Ploima</taxon>
        <taxon>Brachionidae</taxon>
        <taxon>Brachionus</taxon>
    </lineage>
</organism>
<evidence type="ECO:0000256" key="2">
    <source>
        <dbReference type="ARBA" id="ARBA00022448"/>
    </source>
</evidence>
<evidence type="ECO:0000256" key="1">
    <source>
        <dbReference type="ARBA" id="ARBA00004141"/>
    </source>
</evidence>
<dbReference type="Proteomes" id="UP000276133">
    <property type="component" value="Unassembled WGS sequence"/>
</dbReference>
<dbReference type="PANTHER" id="PTHR11690">
    <property type="entry name" value="AMILORIDE-SENSITIVE SODIUM CHANNEL-RELATED"/>
    <property type="match status" value="1"/>
</dbReference>
<evidence type="ECO:0000256" key="10">
    <source>
        <dbReference type="ARBA" id="ARBA00023303"/>
    </source>
</evidence>
<evidence type="ECO:0000256" key="8">
    <source>
        <dbReference type="ARBA" id="ARBA00023136"/>
    </source>
</evidence>
<comment type="similarity">
    <text evidence="11">Belongs to the amiloride-sensitive sodium channel (TC 1.A.6) family.</text>
</comment>
<comment type="subcellular location">
    <subcellularLocation>
        <location evidence="1">Membrane</location>
        <topology evidence="1">Multi-pass membrane protein</topology>
    </subcellularLocation>
</comment>
<dbReference type="GO" id="GO:0015280">
    <property type="term" value="F:ligand-gated sodium channel activity"/>
    <property type="evidence" value="ECO:0007669"/>
    <property type="project" value="TreeGrafter"/>
</dbReference>
<evidence type="ECO:0000256" key="12">
    <source>
        <dbReference type="SAM" id="Phobius"/>
    </source>
</evidence>
<dbReference type="PANTHER" id="PTHR11690:SF300">
    <property type="entry name" value="PICKPOCKET PROTEIN 19"/>
    <property type="match status" value="1"/>
</dbReference>
<dbReference type="AlphaFoldDB" id="A0A3M7SSL5"/>
<feature type="transmembrane region" description="Helical" evidence="12">
    <location>
        <begin position="35"/>
        <end position="60"/>
    </location>
</feature>
<dbReference type="PRINTS" id="PR01078">
    <property type="entry name" value="AMINACHANNEL"/>
</dbReference>
<name>A0A3M7SSL5_BRAPC</name>
<keyword evidence="3 11" id="KW-0894">Sodium channel</keyword>
<dbReference type="OrthoDB" id="5864349at2759"/>
<evidence type="ECO:0000256" key="11">
    <source>
        <dbReference type="RuleBase" id="RU000679"/>
    </source>
</evidence>